<reference evidence="3" key="1">
    <citation type="submission" date="2017-02" db="UniProtKB">
        <authorList>
            <consortium name="WormBaseParasite"/>
        </authorList>
    </citation>
    <scope>IDENTIFICATION</scope>
</reference>
<keyword evidence="1" id="KW-1133">Transmembrane helix</keyword>
<name>A0A0N5AZ34_9BILA</name>
<keyword evidence="1" id="KW-0812">Transmembrane</keyword>
<keyword evidence="1" id="KW-0472">Membrane</keyword>
<dbReference type="Proteomes" id="UP000046393">
    <property type="component" value="Unplaced"/>
</dbReference>
<keyword evidence="2" id="KW-1185">Reference proteome</keyword>
<sequence length="57" mass="6730">METHFGPIWPFNVAVLSFFGAAVTNWFHVIIFDAFNYLLDKKYFLERSSNIKLCKKN</sequence>
<organism evidence="2 3">
    <name type="scientific">Syphacia muris</name>
    <dbReference type="NCBI Taxonomy" id="451379"/>
    <lineage>
        <taxon>Eukaryota</taxon>
        <taxon>Metazoa</taxon>
        <taxon>Ecdysozoa</taxon>
        <taxon>Nematoda</taxon>
        <taxon>Chromadorea</taxon>
        <taxon>Rhabditida</taxon>
        <taxon>Spirurina</taxon>
        <taxon>Oxyuridomorpha</taxon>
        <taxon>Oxyuroidea</taxon>
        <taxon>Oxyuridae</taxon>
        <taxon>Syphacia</taxon>
    </lineage>
</organism>
<feature type="transmembrane region" description="Helical" evidence="1">
    <location>
        <begin position="15"/>
        <end position="39"/>
    </location>
</feature>
<evidence type="ECO:0000313" key="3">
    <source>
        <dbReference type="WBParaSite" id="SMUV_0001025001-mRNA-1"/>
    </source>
</evidence>
<accession>A0A0N5AZ34</accession>
<evidence type="ECO:0000313" key="2">
    <source>
        <dbReference type="Proteomes" id="UP000046393"/>
    </source>
</evidence>
<dbReference type="AlphaFoldDB" id="A0A0N5AZ34"/>
<proteinExistence type="predicted"/>
<dbReference type="WBParaSite" id="SMUV_0001025001-mRNA-1">
    <property type="protein sequence ID" value="SMUV_0001025001-mRNA-1"/>
    <property type="gene ID" value="SMUV_0001025001"/>
</dbReference>
<protein>
    <submittedName>
        <fullName evidence="3">Uncharacterized protein</fullName>
    </submittedName>
</protein>
<evidence type="ECO:0000256" key="1">
    <source>
        <dbReference type="SAM" id="Phobius"/>
    </source>
</evidence>